<name>A0ABU8NER5_9PSEU</name>
<dbReference type="InterPro" id="IPR035897">
    <property type="entry name" value="Toll_tir_struct_dom_sf"/>
</dbReference>
<sequence>MVLDVRRAGHLRAARDANSVWRGITTDEAWAVEGWVHDVTGRSVTLAYNEDPDDWAIVAPVVETLEPAASATNVLLCQIEVRDQPHKALLELSEHMKELRRTLPDVDARLYLISTFLHELWWSSARVWSGDESGGEPTAGTTLVGVRLEEPYRPQWSEAQFDVFISYRHRAYEHEAHRLHQLLSEAGLRCWLDVQDLALRGDEKIDQRLLRGRLQEAIAASACTALFAIEAEGVEGEDERGANVAFSWSDFERRHSRVLVALHPRLRLLIHDGGRQKRWENDAELTALVEETARTARDRGVDRGDAEVDLGAAVHELHRQAGSTSTARPCTPLASLALLAPQWFDSWGHRRPVTNEDVLTALVRYDPSATLALREAGVDSVALHAAAARWQTTRWSEPGPRRWDDVFDLFAGSQPKPALPVNEEALLAQVIDNLSHSPATPLVRAAKLSASSDEEDEHLALLARVRHQAHERAASTTCRHGRHGWLVIREGGRVRPVPVVHVRSIAIDGERWFLPERFGIWMQQSDRLFPVDAVEGLEAVLNSDDIEGGLSSVLTERPEVALTLDGAVRPCRVHHVPRSPVDRFESVLIDLAETATGSCAVGPEPVTELAELAEAIAALAAGESPASPPPLWPTTPLRSSEALLVAPACSHPVVRRRASALDTLVEDLGPVLEVSRTLALPYDDLPSEVKRRLS</sequence>
<gene>
    <name evidence="1" type="ORF">WCD41_30920</name>
</gene>
<keyword evidence="1" id="KW-0675">Receptor</keyword>
<protein>
    <submittedName>
        <fullName evidence="1">Toll/interleukin-1 receptor domain-containing protein</fullName>
    </submittedName>
</protein>
<dbReference type="EMBL" id="JBBEGL010000021">
    <property type="protein sequence ID" value="MEJ2890905.1"/>
    <property type="molecule type" value="Genomic_DNA"/>
</dbReference>
<keyword evidence="2" id="KW-1185">Reference proteome</keyword>
<accession>A0ABU8NER5</accession>
<evidence type="ECO:0000313" key="1">
    <source>
        <dbReference type="EMBL" id="MEJ2890905.1"/>
    </source>
</evidence>
<organism evidence="1 2">
    <name type="scientific">Actinomycetospora aeridis</name>
    <dbReference type="NCBI Taxonomy" id="3129231"/>
    <lineage>
        <taxon>Bacteria</taxon>
        <taxon>Bacillati</taxon>
        <taxon>Actinomycetota</taxon>
        <taxon>Actinomycetes</taxon>
        <taxon>Pseudonocardiales</taxon>
        <taxon>Pseudonocardiaceae</taxon>
        <taxon>Actinomycetospora</taxon>
    </lineage>
</organism>
<evidence type="ECO:0000313" key="2">
    <source>
        <dbReference type="Proteomes" id="UP001370100"/>
    </source>
</evidence>
<dbReference type="Proteomes" id="UP001370100">
    <property type="component" value="Unassembled WGS sequence"/>
</dbReference>
<comment type="caution">
    <text evidence="1">The sequence shown here is derived from an EMBL/GenBank/DDBJ whole genome shotgun (WGS) entry which is preliminary data.</text>
</comment>
<proteinExistence type="predicted"/>
<dbReference type="Gene3D" id="3.40.50.10140">
    <property type="entry name" value="Toll/interleukin-1 receptor homology (TIR) domain"/>
    <property type="match status" value="1"/>
</dbReference>
<dbReference type="SUPFAM" id="SSF52200">
    <property type="entry name" value="Toll/Interleukin receptor TIR domain"/>
    <property type="match status" value="1"/>
</dbReference>
<reference evidence="1 2" key="1">
    <citation type="submission" date="2024-03" db="EMBL/GenBank/DDBJ databases">
        <title>Actinomycetospora sp. OC33-EN06, a novel actinomycete isolated from wild orchid (Aerides multiflora).</title>
        <authorList>
            <person name="Suriyachadkun C."/>
        </authorList>
    </citation>
    <scope>NUCLEOTIDE SEQUENCE [LARGE SCALE GENOMIC DNA]</scope>
    <source>
        <strain evidence="1 2">OC33-EN06</strain>
    </source>
</reference>
<dbReference type="RefSeq" id="WP_337719107.1">
    <property type="nucleotide sequence ID" value="NZ_JBBEGL010000021.1"/>
</dbReference>